<name>A0AAV4MI82_CAEEX</name>
<accession>A0AAV4MI82</accession>
<dbReference type="Proteomes" id="UP001054945">
    <property type="component" value="Unassembled WGS sequence"/>
</dbReference>
<sequence>MPKGMGEASRKGIETLAPFYKWYLFRRGPRRALRRVSDHLSSTQLDNAAAGATDTPSLLSSGSTLRNPNKGE</sequence>
<feature type="compositionally biased region" description="Polar residues" evidence="1">
    <location>
        <begin position="54"/>
        <end position="72"/>
    </location>
</feature>
<evidence type="ECO:0000256" key="1">
    <source>
        <dbReference type="SAM" id="MobiDB-lite"/>
    </source>
</evidence>
<evidence type="ECO:0000313" key="3">
    <source>
        <dbReference type="Proteomes" id="UP001054945"/>
    </source>
</evidence>
<keyword evidence="3" id="KW-1185">Reference proteome</keyword>
<proteinExistence type="predicted"/>
<protein>
    <submittedName>
        <fullName evidence="2">Uncharacterized protein</fullName>
    </submittedName>
</protein>
<evidence type="ECO:0000313" key="2">
    <source>
        <dbReference type="EMBL" id="GIX71580.1"/>
    </source>
</evidence>
<dbReference type="AlphaFoldDB" id="A0AAV4MI82"/>
<gene>
    <name evidence="2" type="ORF">CEXT_286711</name>
</gene>
<organism evidence="2 3">
    <name type="scientific">Caerostris extrusa</name>
    <name type="common">Bark spider</name>
    <name type="synonym">Caerostris bankana</name>
    <dbReference type="NCBI Taxonomy" id="172846"/>
    <lineage>
        <taxon>Eukaryota</taxon>
        <taxon>Metazoa</taxon>
        <taxon>Ecdysozoa</taxon>
        <taxon>Arthropoda</taxon>
        <taxon>Chelicerata</taxon>
        <taxon>Arachnida</taxon>
        <taxon>Araneae</taxon>
        <taxon>Araneomorphae</taxon>
        <taxon>Entelegynae</taxon>
        <taxon>Araneoidea</taxon>
        <taxon>Araneidae</taxon>
        <taxon>Caerostris</taxon>
    </lineage>
</organism>
<reference evidence="2 3" key="1">
    <citation type="submission" date="2021-06" db="EMBL/GenBank/DDBJ databases">
        <title>Caerostris extrusa draft genome.</title>
        <authorList>
            <person name="Kono N."/>
            <person name="Arakawa K."/>
        </authorList>
    </citation>
    <scope>NUCLEOTIDE SEQUENCE [LARGE SCALE GENOMIC DNA]</scope>
</reference>
<dbReference type="EMBL" id="BPLR01002234">
    <property type="protein sequence ID" value="GIX71580.1"/>
    <property type="molecule type" value="Genomic_DNA"/>
</dbReference>
<feature type="region of interest" description="Disordered" evidence="1">
    <location>
        <begin position="40"/>
        <end position="72"/>
    </location>
</feature>
<comment type="caution">
    <text evidence="2">The sequence shown here is derived from an EMBL/GenBank/DDBJ whole genome shotgun (WGS) entry which is preliminary data.</text>
</comment>